<evidence type="ECO:0000313" key="3">
    <source>
        <dbReference type="EMBL" id="WKD48203.1"/>
    </source>
</evidence>
<dbReference type="EMBL" id="CP098023">
    <property type="protein sequence ID" value="WKD48203.1"/>
    <property type="molecule type" value="Genomic_DNA"/>
</dbReference>
<dbReference type="NCBIfam" id="NF033563">
    <property type="entry name" value="transpos_IS30"/>
    <property type="match status" value="1"/>
</dbReference>
<dbReference type="PANTHER" id="PTHR10948">
    <property type="entry name" value="TRANSPOSASE"/>
    <property type="match status" value="1"/>
</dbReference>
<dbReference type="InterPro" id="IPR053392">
    <property type="entry name" value="Transposase_IS30-like"/>
</dbReference>
<dbReference type="InterPro" id="IPR009057">
    <property type="entry name" value="Homeodomain-like_sf"/>
</dbReference>
<protein>
    <submittedName>
        <fullName evidence="3">IS30 family transposase</fullName>
    </submittedName>
</protein>
<keyword evidence="1" id="KW-0233">DNA recombination</keyword>
<dbReference type="PANTHER" id="PTHR10948:SF23">
    <property type="entry name" value="TRANSPOSASE INSI FOR INSERTION SEQUENCE ELEMENT IS30A-RELATED"/>
    <property type="match status" value="1"/>
</dbReference>
<accession>A0ABY9E599</accession>
<keyword evidence="4" id="KW-1185">Reference proteome</keyword>
<dbReference type="SUPFAM" id="SSF46689">
    <property type="entry name" value="Homeodomain-like"/>
    <property type="match status" value="1"/>
</dbReference>
<feature type="domain" description="Transposase IS30-like HTH" evidence="2">
    <location>
        <begin position="2"/>
        <end position="45"/>
    </location>
</feature>
<dbReference type="Proteomes" id="UP001321520">
    <property type="component" value="Chromosome"/>
</dbReference>
<organism evidence="3 4">
    <name type="scientific">Microbulbifer spongiae</name>
    <dbReference type="NCBI Taxonomy" id="2944933"/>
    <lineage>
        <taxon>Bacteria</taxon>
        <taxon>Pseudomonadati</taxon>
        <taxon>Pseudomonadota</taxon>
        <taxon>Gammaproteobacteria</taxon>
        <taxon>Cellvibrionales</taxon>
        <taxon>Microbulbiferaceae</taxon>
        <taxon>Microbulbifer</taxon>
    </lineage>
</organism>
<gene>
    <name evidence="3" type="ORF">M8T91_09635</name>
</gene>
<dbReference type="InterPro" id="IPR025246">
    <property type="entry name" value="IS30-like_HTH"/>
</dbReference>
<name>A0ABY9E599_9GAMM</name>
<proteinExistence type="predicted"/>
<dbReference type="Gene3D" id="1.10.10.60">
    <property type="entry name" value="Homeodomain-like"/>
    <property type="match status" value="1"/>
</dbReference>
<reference evidence="3 4" key="1">
    <citation type="submission" date="2022-05" db="EMBL/GenBank/DDBJ databases">
        <title>Microbulbifer sp. nov., isolated from sponge.</title>
        <authorList>
            <person name="Gao L."/>
        </authorList>
    </citation>
    <scope>NUCLEOTIDE SEQUENCE [LARGE SCALE GENOMIC DNA]</scope>
    <source>
        <strain evidence="3 4">MI-G</strain>
    </source>
</reference>
<evidence type="ECO:0000313" key="4">
    <source>
        <dbReference type="Proteomes" id="UP001321520"/>
    </source>
</evidence>
<evidence type="ECO:0000259" key="2">
    <source>
        <dbReference type="Pfam" id="PF13936"/>
    </source>
</evidence>
<dbReference type="InterPro" id="IPR051917">
    <property type="entry name" value="Transposase-Integrase"/>
</dbReference>
<evidence type="ECO:0000256" key="1">
    <source>
        <dbReference type="ARBA" id="ARBA00023172"/>
    </source>
</evidence>
<dbReference type="Pfam" id="PF13936">
    <property type="entry name" value="HTH_38"/>
    <property type="match status" value="1"/>
</dbReference>
<sequence length="155" mass="18434">MSYHQLTEEERYQIYVLLNAEHNQKEIAALLGRSPSTISRELNRNQGLRGYRPAQAQRFSYNRRTTAHKAIKVTDETRIWIENLLRQELSPQQVANYLLRHKQVSLYHETIYQVVYTDKAEGGDLYKHLRVLSKPYRKRYGHYDRLGQIKTGWIS</sequence>